<dbReference type="AlphaFoldDB" id="A0A6L6U657"/>
<sequence length="727" mass="80508">MNIKTYLPIIILSFFYPKAFAQLCEGNLGDPLVEIDFGSGSGRGDALGADITAFTYSSSGELDEGEYTIASTTSGLKGTAWHVTTDHTGDTNGYMMVINSAVLANEGVFYTKSVTGLCSNTTYEFSAWLINIMNPSAGTDEYHPDVTFRISDTSGNILGSYNTGDIAQTTSGSWLQYGFYFTLENDTEVVITILNSAPSAHPGNDIALDDIAFRPCGPTITNSINDELGSSITLCEDEISNYTFQAEVSSGYLDPQFQWQYSDDLGLNWTDIEGETTQSYLFTDTSNPGEFQYRITVANGINIGSESCRIASEIFEVTILETPEALTGSSQQEFCSTQQATVADIEVSGSAVWYDAETNGNLISNTTNLIDGFVYYGAQETVNGCESEELISVLVNIIEPTLIVNDIMVILCDTYNDNEETIDFTFYESDITDCIDCSFSYFESLSGAQNYNEDSLITNPENYNTYEDSSIIYARIDSSDNCYQIAEITINLVATPEIAISDYVGICETEDYITIDAGTGFYSYLWSTGETTHAINVTNDMLGDYSVTVTENHSTYICEATKSFEVIQSNAAIISYIDIEDWTDYNNSITVHLSELSLGDYEYSIDNINYQDSNSFTNLSSGEYTIYVRDKNGCDVTEQVVYLLNYPKFFTPNGDGTNDTWYIKNALTEPSLTIKIFDRYGKLLKTLDAYSVWDGTYGGHKLPTSDYWFVVTRANGLNYRGHFTLKR</sequence>
<dbReference type="RefSeq" id="WP_157362517.1">
    <property type="nucleotide sequence ID" value="NZ_WOWS01000001.1"/>
</dbReference>
<reference evidence="1 2" key="1">
    <citation type="submission" date="2019-12" db="EMBL/GenBank/DDBJ databases">
        <authorList>
            <person name="Li J."/>
        </authorList>
    </citation>
    <scope>NUCLEOTIDE SEQUENCE [LARGE SCALE GENOMIC DNA]</scope>
    <source>
        <strain evidence="1 2">HL2-2</strain>
    </source>
</reference>
<proteinExistence type="predicted"/>
<dbReference type="EMBL" id="WOWS01000001">
    <property type="protein sequence ID" value="MUU77691.1"/>
    <property type="molecule type" value="Genomic_DNA"/>
</dbReference>
<accession>A0A6L6U657</accession>
<name>A0A6L6U657_9FLAO</name>
<dbReference type="InterPro" id="IPR026341">
    <property type="entry name" value="T9SS_type_B"/>
</dbReference>
<dbReference type="Proteomes" id="UP000478208">
    <property type="component" value="Unassembled WGS sequence"/>
</dbReference>
<organism evidence="1 2">
    <name type="scientific">Winogradskyella endarachnes</name>
    <dbReference type="NCBI Taxonomy" id="2681965"/>
    <lineage>
        <taxon>Bacteria</taxon>
        <taxon>Pseudomonadati</taxon>
        <taxon>Bacteroidota</taxon>
        <taxon>Flavobacteriia</taxon>
        <taxon>Flavobacteriales</taxon>
        <taxon>Flavobacteriaceae</taxon>
        <taxon>Winogradskyella</taxon>
    </lineage>
</organism>
<comment type="caution">
    <text evidence="1">The sequence shown here is derived from an EMBL/GenBank/DDBJ whole genome shotgun (WGS) entry which is preliminary data.</text>
</comment>
<dbReference type="Pfam" id="PF13585">
    <property type="entry name" value="CHU_C"/>
    <property type="match status" value="1"/>
</dbReference>
<evidence type="ECO:0000313" key="2">
    <source>
        <dbReference type="Proteomes" id="UP000478208"/>
    </source>
</evidence>
<protein>
    <submittedName>
        <fullName evidence="1">T9SS type B sorting domain-containing protein</fullName>
    </submittedName>
</protein>
<gene>
    <name evidence="1" type="ORF">GN138_04480</name>
</gene>
<evidence type="ECO:0000313" key="1">
    <source>
        <dbReference type="EMBL" id="MUU77691.1"/>
    </source>
</evidence>
<keyword evidence="2" id="KW-1185">Reference proteome</keyword>
<dbReference type="NCBIfam" id="TIGR04131">
    <property type="entry name" value="Bac_Flav_CTERM"/>
    <property type="match status" value="1"/>
</dbReference>